<reference evidence="1" key="1">
    <citation type="journal article" date="2023" name="G3 (Bethesda)">
        <title>A reference genome for the long-term kleptoplast-retaining sea slug Elysia crispata morphotype clarki.</title>
        <authorList>
            <person name="Eastman K.E."/>
            <person name="Pendleton A.L."/>
            <person name="Shaikh M.A."/>
            <person name="Suttiyut T."/>
            <person name="Ogas R."/>
            <person name="Tomko P."/>
            <person name="Gavelis G."/>
            <person name="Widhalm J.R."/>
            <person name="Wisecaver J.H."/>
        </authorList>
    </citation>
    <scope>NUCLEOTIDE SEQUENCE</scope>
    <source>
        <strain evidence="1">ECLA1</strain>
    </source>
</reference>
<proteinExistence type="predicted"/>
<dbReference type="EMBL" id="JAWDGP010008026">
    <property type="protein sequence ID" value="KAK3696945.1"/>
    <property type="molecule type" value="Genomic_DNA"/>
</dbReference>
<dbReference type="AlphaFoldDB" id="A0AAE1CJ40"/>
<accession>A0AAE1CJ40</accession>
<dbReference type="Proteomes" id="UP001283361">
    <property type="component" value="Unassembled WGS sequence"/>
</dbReference>
<comment type="caution">
    <text evidence="1">The sequence shown here is derived from an EMBL/GenBank/DDBJ whole genome shotgun (WGS) entry which is preliminary data.</text>
</comment>
<sequence length="78" mass="9209">MWLKLQIDYFNDENMMNIRMMRRSRRIIVTITLCLRQTVLTASDDKLSRRRLKSLSDHLEQISFGDVSMTKANNSDEG</sequence>
<evidence type="ECO:0000313" key="1">
    <source>
        <dbReference type="EMBL" id="KAK3696945.1"/>
    </source>
</evidence>
<protein>
    <submittedName>
        <fullName evidence="1">Uncharacterized protein</fullName>
    </submittedName>
</protein>
<organism evidence="1 2">
    <name type="scientific">Elysia crispata</name>
    <name type="common">lettuce slug</name>
    <dbReference type="NCBI Taxonomy" id="231223"/>
    <lineage>
        <taxon>Eukaryota</taxon>
        <taxon>Metazoa</taxon>
        <taxon>Spiralia</taxon>
        <taxon>Lophotrochozoa</taxon>
        <taxon>Mollusca</taxon>
        <taxon>Gastropoda</taxon>
        <taxon>Heterobranchia</taxon>
        <taxon>Euthyneura</taxon>
        <taxon>Panpulmonata</taxon>
        <taxon>Sacoglossa</taxon>
        <taxon>Placobranchoidea</taxon>
        <taxon>Plakobranchidae</taxon>
        <taxon>Elysia</taxon>
    </lineage>
</organism>
<evidence type="ECO:0000313" key="2">
    <source>
        <dbReference type="Proteomes" id="UP001283361"/>
    </source>
</evidence>
<gene>
    <name evidence="1" type="ORF">RRG08_023138</name>
</gene>
<name>A0AAE1CJ40_9GAST</name>
<keyword evidence="2" id="KW-1185">Reference proteome</keyword>